<evidence type="ECO:0000313" key="2">
    <source>
        <dbReference type="WBParaSite" id="ES5_v2.g16857.t1"/>
    </source>
</evidence>
<accession>A0AC34FHZ4</accession>
<proteinExistence type="predicted"/>
<reference evidence="2" key="1">
    <citation type="submission" date="2022-11" db="UniProtKB">
        <authorList>
            <consortium name="WormBaseParasite"/>
        </authorList>
    </citation>
    <scope>IDENTIFICATION</scope>
</reference>
<protein>
    <submittedName>
        <fullName evidence="2">Uncharacterized protein</fullName>
    </submittedName>
</protein>
<dbReference type="Proteomes" id="UP000887579">
    <property type="component" value="Unplaced"/>
</dbReference>
<dbReference type="WBParaSite" id="ES5_v2.g16857.t1">
    <property type="protein sequence ID" value="ES5_v2.g16857.t1"/>
    <property type="gene ID" value="ES5_v2.g16857"/>
</dbReference>
<name>A0AC34FHZ4_9BILA</name>
<organism evidence="1 2">
    <name type="scientific">Panagrolaimus sp. ES5</name>
    <dbReference type="NCBI Taxonomy" id="591445"/>
    <lineage>
        <taxon>Eukaryota</taxon>
        <taxon>Metazoa</taxon>
        <taxon>Ecdysozoa</taxon>
        <taxon>Nematoda</taxon>
        <taxon>Chromadorea</taxon>
        <taxon>Rhabditida</taxon>
        <taxon>Tylenchina</taxon>
        <taxon>Panagrolaimomorpha</taxon>
        <taxon>Panagrolaimoidea</taxon>
        <taxon>Panagrolaimidae</taxon>
        <taxon>Panagrolaimus</taxon>
    </lineage>
</organism>
<sequence>MVGSNAESYGWDLNRNRCGFDGRNDALWRYPTSVPAEGGQFVAPDELYCILDMDEGYMSFATNDQYLGVAFRGLKGKKLYPMVSCVWGHCEVTMKYLGCVEPEPRQLMEACRNTILGRLGKDPADAVHLLPLPKSLKNFLLYKSH</sequence>
<evidence type="ECO:0000313" key="1">
    <source>
        <dbReference type="Proteomes" id="UP000887579"/>
    </source>
</evidence>